<evidence type="ECO:0000313" key="3">
    <source>
        <dbReference type="Proteomes" id="UP000663855"/>
    </source>
</evidence>
<dbReference type="AlphaFoldDB" id="A0A814UE86"/>
<dbReference type="EMBL" id="CAJOBH010055518">
    <property type="protein sequence ID" value="CAF4399814.1"/>
    <property type="molecule type" value="Genomic_DNA"/>
</dbReference>
<name>A0A814UE86_9BILA</name>
<evidence type="ECO:0000313" key="1">
    <source>
        <dbReference type="EMBL" id="CAF1175586.1"/>
    </source>
</evidence>
<gene>
    <name evidence="2" type="ORF">BYL167_LOCUS31497</name>
    <name evidence="1" type="ORF">CJN711_LOCUS10746</name>
</gene>
<comment type="caution">
    <text evidence="1">The sequence shown here is derived from an EMBL/GenBank/DDBJ whole genome shotgun (WGS) entry which is preliminary data.</text>
</comment>
<evidence type="ECO:0000313" key="2">
    <source>
        <dbReference type="EMBL" id="CAF4399814.1"/>
    </source>
</evidence>
<proteinExistence type="predicted"/>
<dbReference type="Proteomes" id="UP000681967">
    <property type="component" value="Unassembled WGS sequence"/>
</dbReference>
<sequence length="159" mass="18726">MRQEGQDEEEDDDESVFDDTPDNFVLCALHQAKILRARWKFWSGSVPANVSVRLHRLESRLSIKEENQQRRSTSTTIEHSLEPLKNHSMDISSNALIIPLRRLSRMNSSEPFLTETKDSISIDQYFNERIEPKHNIILQGPDIRRISVRKRRSHFWCCH</sequence>
<organism evidence="1 3">
    <name type="scientific">Rotaria magnacalcarata</name>
    <dbReference type="NCBI Taxonomy" id="392030"/>
    <lineage>
        <taxon>Eukaryota</taxon>
        <taxon>Metazoa</taxon>
        <taxon>Spiralia</taxon>
        <taxon>Gnathifera</taxon>
        <taxon>Rotifera</taxon>
        <taxon>Eurotatoria</taxon>
        <taxon>Bdelloidea</taxon>
        <taxon>Philodinida</taxon>
        <taxon>Philodinidae</taxon>
        <taxon>Rotaria</taxon>
    </lineage>
</organism>
<reference evidence="1" key="1">
    <citation type="submission" date="2021-02" db="EMBL/GenBank/DDBJ databases">
        <authorList>
            <person name="Nowell W R."/>
        </authorList>
    </citation>
    <scope>NUCLEOTIDE SEQUENCE</scope>
</reference>
<accession>A0A814UE86</accession>
<dbReference type="Proteomes" id="UP000663855">
    <property type="component" value="Unassembled WGS sequence"/>
</dbReference>
<protein>
    <submittedName>
        <fullName evidence="1">Uncharacterized protein</fullName>
    </submittedName>
</protein>
<dbReference type="EMBL" id="CAJNOV010004420">
    <property type="protein sequence ID" value="CAF1175586.1"/>
    <property type="molecule type" value="Genomic_DNA"/>
</dbReference>